<dbReference type="InterPro" id="IPR029058">
    <property type="entry name" value="AB_hydrolase_fold"/>
</dbReference>
<dbReference type="Gene3D" id="3.40.50.1820">
    <property type="entry name" value="alpha/beta hydrolase"/>
    <property type="match status" value="1"/>
</dbReference>
<evidence type="ECO:0000313" key="1">
    <source>
        <dbReference type="EMBL" id="OEG12863.1"/>
    </source>
</evidence>
<dbReference type="AlphaFoldDB" id="A0A1E5GJF9"/>
<dbReference type="Pfam" id="PF06028">
    <property type="entry name" value="DUF915"/>
    <property type="match status" value="1"/>
</dbReference>
<keyword evidence="2" id="KW-1185">Reference proteome</keyword>
<gene>
    <name evidence="1" type="ORF">BCR25_05055</name>
</gene>
<accession>A0A1E5GJF9</accession>
<sequence>MIILKRHWLIYTLVICLLFLASCAGKKDNNKQTITQTANSSKMEPKSSIPTLFIHGYGGGNSSFGGMLKRMEAADFTKKELVLTVDVEGQVTATGQLTGSENNPSVQILFEENKNNEWNQAEWIKNCLIYLRDTYKIDQVNLVGHSMGGVSALRYMTTFGGDASLPKVQKFVGIAVPFNNFVELSEGETMDELISNGPSVQSERFADFVNGINLVARDMKVLILAGDVEDGSLSDEAVPVADALSVVSLFKSNGNDVQYKVFYGKNAQHSQLHENTEVDQAVAAFLWQ</sequence>
<organism evidence="1 2">
    <name type="scientific">Enterococcus termitis</name>
    <dbReference type="NCBI Taxonomy" id="332950"/>
    <lineage>
        <taxon>Bacteria</taxon>
        <taxon>Bacillati</taxon>
        <taxon>Bacillota</taxon>
        <taxon>Bacilli</taxon>
        <taxon>Lactobacillales</taxon>
        <taxon>Enterococcaceae</taxon>
        <taxon>Enterococcus</taxon>
    </lineage>
</organism>
<evidence type="ECO:0000313" key="2">
    <source>
        <dbReference type="Proteomes" id="UP000095094"/>
    </source>
</evidence>
<dbReference type="Proteomes" id="UP000095094">
    <property type="component" value="Unassembled WGS sequence"/>
</dbReference>
<comment type="caution">
    <text evidence="1">The sequence shown here is derived from an EMBL/GenBank/DDBJ whole genome shotgun (WGS) entry which is preliminary data.</text>
</comment>
<evidence type="ECO:0008006" key="3">
    <source>
        <dbReference type="Google" id="ProtNLM"/>
    </source>
</evidence>
<dbReference type="SUPFAM" id="SSF53474">
    <property type="entry name" value="alpha/beta-Hydrolases"/>
    <property type="match status" value="1"/>
</dbReference>
<reference evidence="2" key="1">
    <citation type="submission" date="2016-09" db="EMBL/GenBank/DDBJ databases">
        <authorList>
            <person name="Gulvik C.A."/>
        </authorList>
    </citation>
    <scope>NUCLEOTIDE SEQUENCE [LARGE SCALE GENOMIC DNA]</scope>
    <source>
        <strain evidence="2">LMG 8895</strain>
    </source>
</reference>
<dbReference type="InterPro" id="IPR010315">
    <property type="entry name" value="DUF915_hydro-like"/>
</dbReference>
<dbReference type="EMBL" id="MIJY01000023">
    <property type="protein sequence ID" value="OEG12863.1"/>
    <property type="molecule type" value="Genomic_DNA"/>
</dbReference>
<proteinExistence type="predicted"/>
<name>A0A1E5GJF9_9ENTE</name>
<dbReference type="PROSITE" id="PS51257">
    <property type="entry name" value="PROKAR_LIPOPROTEIN"/>
    <property type="match status" value="1"/>
</dbReference>
<protein>
    <recommendedName>
        <fullName evidence="3">Alpha/beta hydrolase</fullName>
    </recommendedName>
</protein>